<dbReference type="GO" id="GO:0007188">
    <property type="term" value="P:adenylate cyclase-modulating G protein-coupled receptor signaling pathway"/>
    <property type="evidence" value="ECO:0007669"/>
    <property type="project" value="TreeGrafter"/>
</dbReference>
<gene>
    <name evidence="7" type="ORF">ElyMa_004475900</name>
</gene>
<comment type="subcellular location">
    <subcellularLocation>
        <location evidence="1">Membrane</location>
        <topology evidence="1">Multi-pass membrane protein</topology>
    </subcellularLocation>
</comment>
<feature type="region of interest" description="Disordered" evidence="5">
    <location>
        <begin position="113"/>
        <end position="182"/>
    </location>
</feature>
<keyword evidence="3 6" id="KW-1133">Transmembrane helix</keyword>
<evidence type="ECO:0000256" key="1">
    <source>
        <dbReference type="ARBA" id="ARBA00004141"/>
    </source>
</evidence>
<evidence type="ECO:0000256" key="4">
    <source>
        <dbReference type="ARBA" id="ARBA00023136"/>
    </source>
</evidence>
<protein>
    <submittedName>
        <fullName evidence="7">Calcitonin receptor</fullName>
    </submittedName>
</protein>
<evidence type="ECO:0000313" key="8">
    <source>
        <dbReference type="Proteomes" id="UP000762676"/>
    </source>
</evidence>
<feature type="transmembrane region" description="Helical" evidence="6">
    <location>
        <begin position="56"/>
        <end position="76"/>
    </location>
</feature>
<evidence type="ECO:0000256" key="5">
    <source>
        <dbReference type="SAM" id="MobiDB-lite"/>
    </source>
</evidence>
<dbReference type="PANTHER" id="PTHR45620">
    <property type="entry name" value="PDF RECEPTOR-LIKE PROTEIN-RELATED"/>
    <property type="match status" value="1"/>
</dbReference>
<feature type="transmembrane region" description="Helical" evidence="6">
    <location>
        <begin position="21"/>
        <end position="41"/>
    </location>
</feature>
<name>A0AAV4HIZ3_9GAST</name>
<evidence type="ECO:0000313" key="7">
    <source>
        <dbReference type="EMBL" id="GFR97367.1"/>
    </source>
</evidence>
<feature type="compositionally biased region" description="Basic and acidic residues" evidence="5">
    <location>
        <begin position="118"/>
        <end position="127"/>
    </location>
</feature>
<reference evidence="7 8" key="1">
    <citation type="journal article" date="2021" name="Elife">
        <title>Chloroplast acquisition without the gene transfer in kleptoplastic sea slugs, Plakobranchus ocellatus.</title>
        <authorList>
            <person name="Maeda T."/>
            <person name="Takahashi S."/>
            <person name="Yoshida T."/>
            <person name="Shimamura S."/>
            <person name="Takaki Y."/>
            <person name="Nagai Y."/>
            <person name="Toyoda A."/>
            <person name="Suzuki Y."/>
            <person name="Arimoto A."/>
            <person name="Ishii H."/>
            <person name="Satoh N."/>
            <person name="Nishiyama T."/>
            <person name="Hasebe M."/>
            <person name="Maruyama T."/>
            <person name="Minagawa J."/>
            <person name="Obokata J."/>
            <person name="Shigenobu S."/>
        </authorList>
    </citation>
    <scope>NUCLEOTIDE SEQUENCE [LARGE SCALE GENOMIC DNA]</scope>
</reference>
<keyword evidence="8" id="KW-1185">Reference proteome</keyword>
<dbReference type="EMBL" id="BMAT01009038">
    <property type="protein sequence ID" value="GFR97367.1"/>
    <property type="molecule type" value="Genomic_DNA"/>
</dbReference>
<dbReference type="PRINTS" id="PR00249">
    <property type="entry name" value="GPCRSECRETIN"/>
</dbReference>
<dbReference type="InterPro" id="IPR000832">
    <property type="entry name" value="GPCR_2_secretin-like"/>
</dbReference>
<accession>A0AAV4HIZ3</accession>
<comment type="caution">
    <text evidence="7">The sequence shown here is derived from an EMBL/GenBank/DDBJ whole genome shotgun (WGS) entry which is preliminary data.</text>
</comment>
<evidence type="ECO:0000256" key="3">
    <source>
        <dbReference type="ARBA" id="ARBA00022989"/>
    </source>
</evidence>
<keyword evidence="7" id="KW-0675">Receptor</keyword>
<dbReference type="Gene3D" id="1.20.1070.10">
    <property type="entry name" value="Rhodopsin 7-helix transmembrane proteins"/>
    <property type="match status" value="1"/>
</dbReference>
<evidence type="ECO:0000256" key="6">
    <source>
        <dbReference type="SAM" id="Phobius"/>
    </source>
</evidence>
<feature type="compositionally biased region" description="Polar residues" evidence="5">
    <location>
        <begin position="161"/>
        <end position="177"/>
    </location>
</feature>
<proteinExistence type="predicted"/>
<dbReference type="Proteomes" id="UP000762676">
    <property type="component" value="Unassembled WGS sequence"/>
</dbReference>
<dbReference type="AlphaFoldDB" id="A0AAV4HIZ3"/>
<dbReference type="GO" id="GO:0005886">
    <property type="term" value="C:plasma membrane"/>
    <property type="evidence" value="ECO:0007669"/>
    <property type="project" value="TreeGrafter"/>
</dbReference>
<dbReference type="GO" id="GO:0008528">
    <property type="term" value="F:G protein-coupled peptide receptor activity"/>
    <property type="evidence" value="ECO:0007669"/>
    <property type="project" value="TreeGrafter"/>
</dbReference>
<keyword evidence="2 6" id="KW-0812">Transmembrane</keyword>
<dbReference type="PANTHER" id="PTHR45620:SF42">
    <property type="entry name" value="G-PROTEIN COUPLED RECEPTOR SEB-2"/>
    <property type="match status" value="1"/>
</dbReference>
<evidence type="ECO:0000256" key="2">
    <source>
        <dbReference type="ARBA" id="ARBA00022692"/>
    </source>
</evidence>
<organism evidence="7 8">
    <name type="scientific">Elysia marginata</name>
    <dbReference type="NCBI Taxonomy" id="1093978"/>
    <lineage>
        <taxon>Eukaryota</taxon>
        <taxon>Metazoa</taxon>
        <taxon>Spiralia</taxon>
        <taxon>Lophotrochozoa</taxon>
        <taxon>Mollusca</taxon>
        <taxon>Gastropoda</taxon>
        <taxon>Heterobranchia</taxon>
        <taxon>Euthyneura</taxon>
        <taxon>Panpulmonata</taxon>
        <taxon>Sacoglossa</taxon>
        <taxon>Placobranchoidea</taxon>
        <taxon>Plakobranchidae</taxon>
        <taxon>Elysia</taxon>
    </lineage>
</organism>
<keyword evidence="4 6" id="KW-0472">Membrane</keyword>
<sequence>MNVLVRQLAPHPNEPNSFRRAFKALVIMMPSLGIQFLLFLWTKPEAYDLKRTIHDLLEEILCSLHGAFIALVFCYLNKEIQTHLKTPCQRMLRRNTWYNERLTTRSNTTTMTTQCVSDHSRFHREDGGNAAKRQGENGSPNSGLIDESLIPLQALPCSPVNDGQTGNNDHGQSSNGMDNRHTLNGELMLDDEVTHLDPGGHRD</sequence>
<dbReference type="InterPro" id="IPR050332">
    <property type="entry name" value="GPCR_2"/>
</dbReference>